<dbReference type="Pfam" id="PF19300">
    <property type="entry name" value="BPD_transp_1_N"/>
    <property type="match status" value="1"/>
</dbReference>
<comment type="subcellular location">
    <subcellularLocation>
        <location evidence="1 7">Cell membrane</location>
        <topology evidence="1 7">Multi-pass membrane protein</topology>
    </subcellularLocation>
</comment>
<feature type="transmembrane region" description="Helical" evidence="7">
    <location>
        <begin position="242"/>
        <end position="268"/>
    </location>
</feature>
<evidence type="ECO:0000256" key="7">
    <source>
        <dbReference type="RuleBase" id="RU363032"/>
    </source>
</evidence>
<dbReference type="OrthoDB" id="9773683at2"/>
<evidence type="ECO:0000313" key="10">
    <source>
        <dbReference type="Proteomes" id="UP000077421"/>
    </source>
</evidence>
<comment type="caution">
    <text evidence="9">The sequence shown here is derived from an EMBL/GenBank/DDBJ whole genome shotgun (WGS) entry which is preliminary data.</text>
</comment>
<comment type="similarity">
    <text evidence="7">Belongs to the binding-protein-dependent transport system permease family.</text>
</comment>
<evidence type="ECO:0000256" key="5">
    <source>
        <dbReference type="ARBA" id="ARBA00022989"/>
    </source>
</evidence>
<feature type="transmembrane region" description="Helical" evidence="7">
    <location>
        <begin position="102"/>
        <end position="125"/>
    </location>
</feature>
<dbReference type="Proteomes" id="UP000077421">
    <property type="component" value="Unassembled WGS sequence"/>
</dbReference>
<dbReference type="InterPro" id="IPR045621">
    <property type="entry name" value="BPD_transp_1_N"/>
</dbReference>
<feature type="transmembrane region" description="Helical" evidence="7">
    <location>
        <begin position="9"/>
        <end position="30"/>
    </location>
</feature>
<dbReference type="Pfam" id="PF00528">
    <property type="entry name" value="BPD_transp_1"/>
    <property type="match status" value="1"/>
</dbReference>
<evidence type="ECO:0000256" key="4">
    <source>
        <dbReference type="ARBA" id="ARBA00022692"/>
    </source>
</evidence>
<dbReference type="SUPFAM" id="SSF161098">
    <property type="entry name" value="MetI-like"/>
    <property type="match status" value="1"/>
</dbReference>
<dbReference type="GO" id="GO:0005886">
    <property type="term" value="C:plasma membrane"/>
    <property type="evidence" value="ECO:0007669"/>
    <property type="project" value="UniProtKB-SubCell"/>
</dbReference>
<dbReference type="GO" id="GO:0055085">
    <property type="term" value="P:transmembrane transport"/>
    <property type="evidence" value="ECO:0007669"/>
    <property type="project" value="InterPro"/>
</dbReference>
<name>A0A853KGG7_9BACL</name>
<organism evidence="9 10">
    <name type="scientific">Ferroacidibacillus organovorans</name>
    <dbReference type="NCBI Taxonomy" id="1765683"/>
    <lineage>
        <taxon>Bacteria</taxon>
        <taxon>Bacillati</taxon>
        <taxon>Bacillota</taxon>
        <taxon>Bacilli</taxon>
        <taxon>Bacillales</taxon>
        <taxon>Alicyclobacillaceae</taxon>
        <taxon>Ferroacidibacillus</taxon>
    </lineage>
</organism>
<dbReference type="EMBL" id="LSUQ01000001">
    <property type="protein sequence ID" value="OAG95378.1"/>
    <property type="molecule type" value="Genomic_DNA"/>
</dbReference>
<accession>A0A853KGG7</accession>
<dbReference type="AlphaFoldDB" id="A0A853KGG7"/>
<dbReference type="PANTHER" id="PTHR43163:SF6">
    <property type="entry name" value="DIPEPTIDE TRANSPORT SYSTEM PERMEASE PROTEIN DPPB-RELATED"/>
    <property type="match status" value="1"/>
</dbReference>
<evidence type="ECO:0000256" key="2">
    <source>
        <dbReference type="ARBA" id="ARBA00022448"/>
    </source>
</evidence>
<feature type="transmembrane region" description="Helical" evidence="7">
    <location>
        <begin position="184"/>
        <end position="203"/>
    </location>
</feature>
<protein>
    <recommendedName>
        <fullName evidence="8">ABC transmembrane type-1 domain-containing protein</fullName>
    </recommendedName>
</protein>
<dbReference type="RefSeq" id="WP_067560425.1">
    <property type="nucleotide sequence ID" value="NZ_LSUQ01000001.1"/>
</dbReference>
<evidence type="ECO:0000313" key="9">
    <source>
        <dbReference type="EMBL" id="OAG95378.1"/>
    </source>
</evidence>
<reference evidence="9 10" key="1">
    <citation type="submission" date="2016-02" db="EMBL/GenBank/DDBJ databases">
        <title>Draft genome sequence of Acidibacillus ferrooxidans SLC66.</title>
        <authorList>
            <person name="Oliveira G."/>
            <person name="Nancucheo I."/>
            <person name="Dall'Agnol H."/>
            <person name="Johnson B."/>
            <person name="Oliveira R."/>
            <person name="Nunes G.L."/>
            <person name="Tzotzos G."/>
            <person name="Orellana S.C."/>
            <person name="Salim A.C."/>
            <person name="Araujo F.M."/>
        </authorList>
    </citation>
    <scope>NUCLEOTIDE SEQUENCE [LARGE SCALE GENOMIC DNA]</scope>
    <source>
        <strain evidence="9 10">SLC66</strain>
    </source>
</reference>
<keyword evidence="3" id="KW-1003">Cell membrane</keyword>
<dbReference type="Gene3D" id="1.10.3720.10">
    <property type="entry name" value="MetI-like"/>
    <property type="match status" value="1"/>
</dbReference>
<dbReference type="InterPro" id="IPR035906">
    <property type="entry name" value="MetI-like_sf"/>
</dbReference>
<sequence>MASYIVRRLLGLIPTLFVITVIVFLLMHAMPGNAFMALVYNPKVKDPAALIARLEAQNGLNQPLYIQYFDWLRNVFQGNLGMSQSLNEPVSQAIGQALPNTLLLAVTAEVIILLVSIPIGVLQANRANKGFDITTSFIAVLFYSIPGFVFALILLLFFSFKWNILPSTGTVTPGVSYSGSLGDHIIHLVLPAMALALPSLAYYTRLTRGNTLQVIVADFVRTAKAKGLRTPRILFRHVLRNAIIPLVTQFGFDIGGLFGGAIILEEIFTWPGMGELSINATLSHDYPLILGSTLVFAVTVLIGNLIADILLAVSDPRIRYD</sequence>
<feature type="domain" description="ABC transmembrane type-1" evidence="8">
    <location>
        <begin position="98"/>
        <end position="307"/>
    </location>
</feature>
<keyword evidence="2 7" id="KW-0813">Transport</keyword>
<evidence type="ECO:0000256" key="1">
    <source>
        <dbReference type="ARBA" id="ARBA00004651"/>
    </source>
</evidence>
<keyword evidence="6 7" id="KW-0472">Membrane</keyword>
<proteinExistence type="inferred from homology"/>
<dbReference type="PROSITE" id="PS50928">
    <property type="entry name" value="ABC_TM1"/>
    <property type="match status" value="1"/>
</dbReference>
<gene>
    <name evidence="9" type="ORF">AYW79_00230</name>
</gene>
<keyword evidence="4 7" id="KW-0812">Transmembrane</keyword>
<dbReference type="InterPro" id="IPR000515">
    <property type="entry name" value="MetI-like"/>
</dbReference>
<evidence type="ECO:0000259" key="8">
    <source>
        <dbReference type="PROSITE" id="PS50928"/>
    </source>
</evidence>
<feature type="transmembrane region" description="Helical" evidence="7">
    <location>
        <begin position="137"/>
        <end position="164"/>
    </location>
</feature>
<evidence type="ECO:0000256" key="3">
    <source>
        <dbReference type="ARBA" id="ARBA00022475"/>
    </source>
</evidence>
<keyword evidence="5 7" id="KW-1133">Transmembrane helix</keyword>
<feature type="transmembrane region" description="Helical" evidence="7">
    <location>
        <begin position="288"/>
        <end position="313"/>
    </location>
</feature>
<evidence type="ECO:0000256" key="6">
    <source>
        <dbReference type="ARBA" id="ARBA00023136"/>
    </source>
</evidence>
<dbReference type="CDD" id="cd06261">
    <property type="entry name" value="TM_PBP2"/>
    <property type="match status" value="1"/>
</dbReference>
<dbReference type="PANTHER" id="PTHR43163">
    <property type="entry name" value="DIPEPTIDE TRANSPORT SYSTEM PERMEASE PROTEIN DPPB-RELATED"/>
    <property type="match status" value="1"/>
</dbReference>